<gene>
    <name evidence="1" type="ORF">UFOPK4358_00396</name>
</gene>
<dbReference type="EMBL" id="CAFBQQ010000038">
    <property type="protein sequence ID" value="CAB5061927.1"/>
    <property type="molecule type" value="Genomic_DNA"/>
</dbReference>
<accession>A0A6J7UBH1</accession>
<organism evidence="1">
    <name type="scientific">freshwater metagenome</name>
    <dbReference type="NCBI Taxonomy" id="449393"/>
    <lineage>
        <taxon>unclassified sequences</taxon>
        <taxon>metagenomes</taxon>
        <taxon>ecological metagenomes</taxon>
    </lineage>
</organism>
<dbReference type="AlphaFoldDB" id="A0A6J7UBH1"/>
<reference evidence="1" key="1">
    <citation type="submission" date="2020-05" db="EMBL/GenBank/DDBJ databases">
        <authorList>
            <person name="Chiriac C."/>
            <person name="Salcher M."/>
            <person name="Ghai R."/>
            <person name="Kavagutti S V."/>
        </authorList>
    </citation>
    <scope>NUCLEOTIDE SEQUENCE</scope>
</reference>
<protein>
    <submittedName>
        <fullName evidence="1">Unannotated protein</fullName>
    </submittedName>
</protein>
<proteinExistence type="predicted"/>
<evidence type="ECO:0000313" key="1">
    <source>
        <dbReference type="EMBL" id="CAB5061927.1"/>
    </source>
</evidence>
<name>A0A6J7UBH1_9ZZZZ</name>
<sequence>MRLPVSTPAGILIGILLRDRTLPSPAHSPQGSEIIEPNPWQLAHGLLVITCPKIDLATCCVSPLPLQISQVLGRELLAQPLPPHLLHATAVSTFNSRSHPKVASLKLTSTFINAS</sequence>